<dbReference type="GO" id="GO:0006508">
    <property type="term" value="P:proteolysis"/>
    <property type="evidence" value="ECO:0007669"/>
    <property type="project" value="InterPro"/>
</dbReference>
<dbReference type="PANTHER" id="PTHR11802">
    <property type="entry name" value="SERINE PROTEASE FAMILY S10 SERINE CARBOXYPEPTIDASE"/>
    <property type="match status" value="1"/>
</dbReference>
<protein>
    <recommendedName>
        <fullName evidence="6">Carboxypeptidase</fullName>
    </recommendedName>
</protein>
<evidence type="ECO:0000313" key="3">
    <source>
        <dbReference type="EMBL" id="KAF2573334.1"/>
    </source>
</evidence>
<dbReference type="OrthoDB" id="443318at2759"/>
<proteinExistence type="inferred from homology"/>
<dbReference type="EMBL" id="QGKV02000759">
    <property type="protein sequence ID" value="KAF3566057.1"/>
    <property type="molecule type" value="Genomic_DNA"/>
</dbReference>
<dbReference type="SUPFAM" id="SSF53474">
    <property type="entry name" value="alpha/beta-Hydrolases"/>
    <property type="match status" value="3"/>
</dbReference>
<dbReference type="PRINTS" id="PR00724">
    <property type="entry name" value="CRBOXYPTASEC"/>
</dbReference>
<evidence type="ECO:0000313" key="5">
    <source>
        <dbReference type="Proteomes" id="UP000266723"/>
    </source>
</evidence>
<keyword evidence="5" id="KW-1185">Reference proteome</keyword>
<dbReference type="GO" id="GO:0004185">
    <property type="term" value="F:serine-type carboxypeptidase activity"/>
    <property type="evidence" value="ECO:0007669"/>
    <property type="project" value="InterPro"/>
</dbReference>
<dbReference type="AlphaFoldDB" id="A0A8S9IUC4"/>
<reference evidence="3" key="1">
    <citation type="submission" date="2019-12" db="EMBL/GenBank/DDBJ databases">
        <title>Genome sequencing and annotation of Brassica cretica.</title>
        <authorList>
            <person name="Studholme D.J."/>
            <person name="Sarris P.F."/>
        </authorList>
    </citation>
    <scope>NUCLEOTIDE SEQUENCE</scope>
    <source>
        <strain evidence="3">PFS-102/07</strain>
        <tissue evidence="3">Leaf</tissue>
    </source>
</reference>
<feature type="compositionally biased region" description="Polar residues" evidence="2">
    <location>
        <begin position="263"/>
        <end position="279"/>
    </location>
</feature>
<sequence>MTKKASRGLMAFSHPASVPLMPKSMGCCLETVAEEEGFGAVFRLRDLCSSSAISASCCTISATSANSSRARILATGSGPLRSMPLIMAHYASNLLFVDSPAGVGWSYSNKSSDYNTGDETTASDMLVFLLRWFNKFPEESSSLVSHWGKLRSLVNYSGMDGNINMLPILKRIIQNKTYVWISSGDQDSVVPLLGSRTLVRELAHDLNFSTTLPYGPWFHKNQAIEGFESPLSSTAVVMATSEEKGSTPKKDVTEKDVVEKTQESSVQVGSKAVTNQVEMNTEEASRVEAKEKENEENVGKQKEVVENAWKTIPQEKAGRSPKTQLLYSQVTIATPSRFAALSNSGDNGEEIEQEDGEIKENEDVGSEEEEDPILTEVVGGWVTEYGKILTFSTVRGAAHMVPYAQPSRALHIFSSFVRGRRLPNSTHYSPDE</sequence>
<feature type="region of interest" description="Disordered" evidence="2">
    <location>
        <begin position="240"/>
        <end position="300"/>
    </location>
</feature>
<dbReference type="InterPro" id="IPR001563">
    <property type="entry name" value="Peptidase_S10"/>
</dbReference>
<dbReference type="EMBL" id="QGKY02001015">
    <property type="protein sequence ID" value="KAF2573334.1"/>
    <property type="molecule type" value="Genomic_DNA"/>
</dbReference>
<feature type="compositionally biased region" description="Basic and acidic residues" evidence="2">
    <location>
        <begin position="283"/>
        <end position="300"/>
    </location>
</feature>
<comment type="caution">
    <text evidence="3">The sequence shown here is derived from an EMBL/GenBank/DDBJ whole genome shotgun (WGS) entry which is preliminary data.</text>
</comment>
<dbReference type="Proteomes" id="UP000266723">
    <property type="component" value="Unassembled WGS sequence"/>
</dbReference>
<gene>
    <name evidence="4" type="ORF">DY000_02011864</name>
    <name evidence="3" type="ORF">F2Q70_00000843</name>
</gene>
<dbReference type="Gene3D" id="3.40.50.1820">
    <property type="entry name" value="alpha/beta hydrolase"/>
    <property type="match status" value="2"/>
</dbReference>
<dbReference type="InterPro" id="IPR029058">
    <property type="entry name" value="AB_hydrolase_fold"/>
</dbReference>
<dbReference type="PANTHER" id="PTHR11802:SF20">
    <property type="entry name" value="SERINE CARBOXYPEPTIDASE-LIKE 41-RELATED"/>
    <property type="match status" value="1"/>
</dbReference>
<feature type="compositionally biased region" description="Basic and acidic residues" evidence="2">
    <location>
        <begin position="241"/>
        <end position="262"/>
    </location>
</feature>
<evidence type="ECO:0000256" key="1">
    <source>
        <dbReference type="ARBA" id="ARBA00009431"/>
    </source>
</evidence>
<feature type="region of interest" description="Disordered" evidence="2">
    <location>
        <begin position="339"/>
        <end position="371"/>
    </location>
</feature>
<evidence type="ECO:0000313" key="4">
    <source>
        <dbReference type="EMBL" id="KAF3566057.1"/>
    </source>
</evidence>
<name>A0A8S9IUC4_BRACR</name>
<accession>A0A8S9IUC4</accession>
<dbReference type="Gene3D" id="3.40.50.11320">
    <property type="match status" value="1"/>
</dbReference>
<comment type="similarity">
    <text evidence="1">Belongs to the peptidase S10 family.</text>
</comment>
<reference evidence="4 5" key="3">
    <citation type="journal article" date="2020" name="BMC Genomics">
        <title>Intraspecific diversification of the crop wild relative Brassica cretica Lam. using demographic model selection.</title>
        <authorList>
            <person name="Kioukis A."/>
            <person name="Michalopoulou V.A."/>
            <person name="Briers L."/>
            <person name="Pirintsos S."/>
            <person name="Studholme D.J."/>
            <person name="Pavlidis P."/>
            <person name="Sarris P.F."/>
        </authorList>
    </citation>
    <scope>NUCLEOTIDE SEQUENCE [LARGE SCALE GENOMIC DNA]</scope>
    <source>
        <strain evidence="5">cv. PFS-1207/04</strain>
        <strain evidence="4">PFS-1207/04</strain>
    </source>
</reference>
<dbReference type="Pfam" id="PF00450">
    <property type="entry name" value="Peptidase_S10"/>
    <property type="match status" value="3"/>
</dbReference>
<evidence type="ECO:0008006" key="6">
    <source>
        <dbReference type="Google" id="ProtNLM"/>
    </source>
</evidence>
<reference evidence="4" key="2">
    <citation type="submission" date="2019-12" db="EMBL/GenBank/DDBJ databases">
        <authorList>
            <person name="Studholme D.J."/>
            <person name="Sarris P."/>
        </authorList>
    </citation>
    <scope>NUCLEOTIDE SEQUENCE</scope>
    <source>
        <strain evidence="4">PFS-1207/04</strain>
        <tissue evidence="4">Leaf</tissue>
    </source>
</reference>
<evidence type="ECO:0000256" key="2">
    <source>
        <dbReference type="SAM" id="MobiDB-lite"/>
    </source>
</evidence>
<organism evidence="3">
    <name type="scientific">Brassica cretica</name>
    <name type="common">Mustard</name>
    <dbReference type="NCBI Taxonomy" id="69181"/>
    <lineage>
        <taxon>Eukaryota</taxon>
        <taxon>Viridiplantae</taxon>
        <taxon>Streptophyta</taxon>
        <taxon>Embryophyta</taxon>
        <taxon>Tracheophyta</taxon>
        <taxon>Spermatophyta</taxon>
        <taxon>Magnoliopsida</taxon>
        <taxon>eudicotyledons</taxon>
        <taxon>Gunneridae</taxon>
        <taxon>Pentapetalae</taxon>
        <taxon>rosids</taxon>
        <taxon>malvids</taxon>
        <taxon>Brassicales</taxon>
        <taxon>Brassicaceae</taxon>
        <taxon>Brassiceae</taxon>
        <taxon>Brassica</taxon>
    </lineage>
</organism>